<name>A0ABQ9V7R2_SAGOE</name>
<protein>
    <submittedName>
        <fullName evidence="2">Uncharacterized protein</fullName>
    </submittedName>
</protein>
<evidence type="ECO:0000313" key="3">
    <source>
        <dbReference type="Proteomes" id="UP001266305"/>
    </source>
</evidence>
<feature type="region of interest" description="Disordered" evidence="1">
    <location>
        <begin position="84"/>
        <end position="105"/>
    </location>
</feature>
<evidence type="ECO:0000313" key="2">
    <source>
        <dbReference type="EMBL" id="KAK2105380.1"/>
    </source>
</evidence>
<feature type="region of interest" description="Disordered" evidence="1">
    <location>
        <begin position="1"/>
        <end position="47"/>
    </location>
</feature>
<sequence>MSRVDGQMSWTDTEPRPGAWQGKVAQPQGQQGEAGKQVSGALRALSGPGRGLHLLVQQRQERLPSVGCSCGEAAGVMQQEIVASPAPNPGGATQLQTLPQKPLYPEPLKGKAENGPRALGTQEAVRPPGPTVNWQARAEVAKLQLSEGALPGKAPRGYPTSQGRGSTGALVVTSLTDNHPDKVTHTSVKLCTQAELSPQMLRQARRDHLPSSASQHGNFPVRLPGHERHKFLLLVTDSAAKTSTT</sequence>
<evidence type="ECO:0000256" key="1">
    <source>
        <dbReference type="SAM" id="MobiDB-lite"/>
    </source>
</evidence>
<comment type="caution">
    <text evidence="2">The sequence shown here is derived from an EMBL/GenBank/DDBJ whole genome shotgun (WGS) entry which is preliminary data.</text>
</comment>
<proteinExistence type="predicted"/>
<gene>
    <name evidence="2" type="ORF">P7K49_014894</name>
</gene>
<keyword evidence="3" id="KW-1185">Reference proteome</keyword>
<accession>A0ABQ9V7R2</accession>
<dbReference type="Proteomes" id="UP001266305">
    <property type="component" value="Unassembled WGS sequence"/>
</dbReference>
<organism evidence="2 3">
    <name type="scientific">Saguinus oedipus</name>
    <name type="common">Cotton-top tamarin</name>
    <name type="synonym">Oedipomidas oedipus</name>
    <dbReference type="NCBI Taxonomy" id="9490"/>
    <lineage>
        <taxon>Eukaryota</taxon>
        <taxon>Metazoa</taxon>
        <taxon>Chordata</taxon>
        <taxon>Craniata</taxon>
        <taxon>Vertebrata</taxon>
        <taxon>Euteleostomi</taxon>
        <taxon>Mammalia</taxon>
        <taxon>Eutheria</taxon>
        <taxon>Euarchontoglires</taxon>
        <taxon>Primates</taxon>
        <taxon>Haplorrhini</taxon>
        <taxon>Platyrrhini</taxon>
        <taxon>Cebidae</taxon>
        <taxon>Callitrichinae</taxon>
        <taxon>Saguinus</taxon>
    </lineage>
</organism>
<reference evidence="2 3" key="1">
    <citation type="submission" date="2023-05" db="EMBL/GenBank/DDBJ databases">
        <title>B98-5 Cell Line De Novo Hybrid Assembly: An Optical Mapping Approach.</title>
        <authorList>
            <person name="Kananen K."/>
            <person name="Auerbach J.A."/>
            <person name="Kautto E."/>
            <person name="Blachly J.S."/>
        </authorList>
    </citation>
    <scope>NUCLEOTIDE SEQUENCE [LARGE SCALE GENOMIC DNA]</scope>
    <source>
        <strain evidence="2">B95-8</strain>
        <tissue evidence="2">Cell line</tissue>
    </source>
</reference>
<dbReference type="EMBL" id="JASSZA010000007">
    <property type="protein sequence ID" value="KAK2105380.1"/>
    <property type="molecule type" value="Genomic_DNA"/>
</dbReference>